<dbReference type="Gene3D" id="3.40.50.720">
    <property type="entry name" value="NAD(P)-binding Rossmann-like Domain"/>
    <property type="match status" value="1"/>
</dbReference>
<feature type="binding site" evidence="10">
    <location>
        <position position="91"/>
    </location>
    <ligand>
        <name>NAD(+)</name>
        <dbReference type="ChEBI" id="CHEBI:57540"/>
    </ligand>
</feature>
<comment type="pathway">
    <text evidence="1">Lipid metabolism.</text>
</comment>
<dbReference type="CDD" id="cd05372">
    <property type="entry name" value="ENR_SDR"/>
    <property type="match status" value="1"/>
</dbReference>
<dbReference type="SUPFAM" id="SSF51735">
    <property type="entry name" value="NAD(P)-binding Rossmann-fold domains"/>
    <property type="match status" value="1"/>
</dbReference>
<sequence length="254" mass="26812">MGILDGKRILVTGVLTDASIAFNVAKIAQEEGAQVVLTGFGRLSLVERIAKRLPQPAPVLELDVQNTDHLDSLAARVGEHVDGLDGVVHSIGFAPQSALGGNFLNTSWEDVATALHVSTYSFKSLAVACLPLMKEGGSVVGLDFDATKAWPVYDWMGVAKAGLESANRYLARDLGKQGIRVNLVSAGPLRTMAAKSIPGFKEFEDSWPEKAPLGWDLADTVPAAKAVVALMSDWFPATTGEIVHVDGGVHAIGA</sequence>
<evidence type="ECO:0000256" key="8">
    <source>
        <dbReference type="PIRNR" id="PIRNR000094"/>
    </source>
</evidence>
<reference evidence="11 12" key="1">
    <citation type="submission" date="2020-07" db="EMBL/GenBank/DDBJ databases">
        <title>Genomic Encyclopedia of Type Strains, Phase IV (KMG-IV): sequencing the most valuable type-strain genomes for metagenomic binning, comparative biology and taxonomic classification.</title>
        <authorList>
            <person name="Goeker M."/>
        </authorList>
    </citation>
    <scope>NUCLEOTIDE SEQUENCE [LARGE SCALE GENOMIC DNA]</scope>
    <source>
        <strain evidence="11 12">DSM 45533</strain>
    </source>
</reference>
<evidence type="ECO:0000256" key="7">
    <source>
        <dbReference type="ARBA" id="ARBA00023160"/>
    </source>
</evidence>
<keyword evidence="12" id="KW-1185">Reference proteome</keyword>
<evidence type="ECO:0000313" key="12">
    <source>
        <dbReference type="Proteomes" id="UP000530928"/>
    </source>
</evidence>
<name>A0A7W0HUR4_9ACTN</name>
<dbReference type="InterPro" id="IPR036291">
    <property type="entry name" value="NAD(P)-bd_dom_sf"/>
</dbReference>
<organism evidence="11 12">
    <name type="scientific">Nonomuraea soli</name>
    <dbReference type="NCBI Taxonomy" id="1032476"/>
    <lineage>
        <taxon>Bacteria</taxon>
        <taxon>Bacillati</taxon>
        <taxon>Actinomycetota</taxon>
        <taxon>Actinomycetes</taxon>
        <taxon>Streptosporangiales</taxon>
        <taxon>Streptosporangiaceae</taxon>
        <taxon>Nonomuraea</taxon>
    </lineage>
</organism>
<dbReference type="UniPathway" id="UPA00915"/>
<protein>
    <recommendedName>
        <fullName evidence="8">Enoyl-[acyl-carrier-protein] reductase [NADH]</fullName>
        <ecNumber evidence="8">1.3.1.9</ecNumber>
    </recommendedName>
</protein>
<feature type="binding site" evidence="9">
    <location>
        <position position="94"/>
    </location>
    <ligand>
        <name>substrate</name>
    </ligand>
</feature>
<dbReference type="InterPro" id="IPR014358">
    <property type="entry name" value="Enoyl-ACP_Rdtase_NADH"/>
</dbReference>
<evidence type="ECO:0000256" key="2">
    <source>
        <dbReference type="ARBA" id="ARBA00009233"/>
    </source>
</evidence>
<keyword evidence="4" id="KW-0276">Fatty acid metabolism</keyword>
<comment type="similarity">
    <text evidence="2 8">Belongs to the short-chain dehydrogenases/reductases (SDR) family. FabI subfamily.</text>
</comment>
<proteinExistence type="inferred from homology"/>
<comment type="caution">
    <text evidence="11">The sequence shown here is derived from an EMBL/GenBank/DDBJ whole genome shotgun (WGS) entry which is preliminary data.</text>
</comment>
<dbReference type="Proteomes" id="UP000530928">
    <property type="component" value="Unassembled WGS sequence"/>
</dbReference>
<dbReference type="EMBL" id="JACDUR010000008">
    <property type="protein sequence ID" value="MBA2896051.1"/>
    <property type="molecule type" value="Genomic_DNA"/>
</dbReference>
<evidence type="ECO:0000256" key="1">
    <source>
        <dbReference type="ARBA" id="ARBA00005189"/>
    </source>
</evidence>
<dbReference type="GO" id="GO:0004318">
    <property type="term" value="F:enoyl-[acyl-carrier-protein] reductase (NADH) activity"/>
    <property type="evidence" value="ECO:0007669"/>
    <property type="project" value="UniProtKB-EC"/>
</dbReference>
<feature type="binding site" evidence="10">
    <location>
        <position position="160"/>
    </location>
    <ligand>
        <name>NAD(+)</name>
        <dbReference type="ChEBI" id="CHEBI:57540"/>
    </ligand>
</feature>
<dbReference type="AlphaFoldDB" id="A0A7W0HUR4"/>
<keyword evidence="7 8" id="KW-0275">Fatty acid biosynthesis</keyword>
<dbReference type="PIRSF" id="PIRSF000094">
    <property type="entry name" value="Enoyl-ACP_rdct"/>
    <property type="match status" value="1"/>
</dbReference>
<dbReference type="EC" id="1.3.1.9" evidence="8"/>
<feature type="binding site" evidence="10">
    <location>
        <begin position="19"/>
        <end position="20"/>
    </location>
    <ligand>
        <name>NAD(+)</name>
        <dbReference type="ChEBI" id="CHEBI:57540"/>
    </ligand>
</feature>
<evidence type="ECO:0000313" key="11">
    <source>
        <dbReference type="EMBL" id="MBA2896051.1"/>
    </source>
</evidence>
<evidence type="ECO:0000256" key="4">
    <source>
        <dbReference type="ARBA" id="ARBA00022832"/>
    </source>
</evidence>
<dbReference type="GO" id="GO:0006633">
    <property type="term" value="P:fatty acid biosynthetic process"/>
    <property type="evidence" value="ECO:0007669"/>
    <property type="project" value="UniProtKB-KW"/>
</dbReference>
<evidence type="ECO:0000256" key="9">
    <source>
        <dbReference type="PIRSR" id="PIRSR000094-2"/>
    </source>
</evidence>
<dbReference type="RefSeq" id="WP_220134432.1">
    <property type="nucleotide sequence ID" value="NZ_BAABAM010000007.1"/>
</dbReference>
<comment type="catalytic activity">
    <reaction evidence="8">
        <text>a 2,3-saturated acyl-[ACP] + NAD(+) = a (2E)-enoyl-[ACP] + NADH + H(+)</text>
        <dbReference type="Rhea" id="RHEA:10240"/>
        <dbReference type="Rhea" id="RHEA-COMP:9925"/>
        <dbReference type="Rhea" id="RHEA-COMP:9926"/>
        <dbReference type="ChEBI" id="CHEBI:15378"/>
        <dbReference type="ChEBI" id="CHEBI:57540"/>
        <dbReference type="ChEBI" id="CHEBI:57945"/>
        <dbReference type="ChEBI" id="CHEBI:78784"/>
        <dbReference type="ChEBI" id="CHEBI:78785"/>
        <dbReference type="EC" id="1.3.1.9"/>
    </reaction>
</comment>
<accession>A0A7W0HUR4</accession>
<keyword evidence="6" id="KW-0443">Lipid metabolism</keyword>
<dbReference type="InterPro" id="IPR002347">
    <property type="entry name" value="SDR_fam"/>
</dbReference>
<keyword evidence="5 8" id="KW-0560">Oxidoreductase</keyword>
<dbReference type="NCBIfam" id="NF005908">
    <property type="entry name" value="PRK07889.1"/>
    <property type="match status" value="1"/>
</dbReference>
<evidence type="ECO:0000256" key="5">
    <source>
        <dbReference type="ARBA" id="ARBA00023002"/>
    </source>
</evidence>
<gene>
    <name evidence="11" type="ORF">HNR30_007442</name>
</gene>
<dbReference type="PANTHER" id="PTHR43159:SF2">
    <property type="entry name" value="ENOYL-[ACYL-CARRIER-PROTEIN] REDUCTASE [NADH], CHLOROPLASTIC"/>
    <property type="match status" value="1"/>
</dbReference>
<evidence type="ECO:0000256" key="3">
    <source>
        <dbReference type="ARBA" id="ARBA00022516"/>
    </source>
</evidence>
<feature type="binding site" evidence="10">
    <location>
        <begin position="63"/>
        <end position="64"/>
    </location>
    <ligand>
        <name>NAD(+)</name>
        <dbReference type="ChEBI" id="CHEBI:57540"/>
    </ligand>
</feature>
<dbReference type="Pfam" id="PF13561">
    <property type="entry name" value="adh_short_C2"/>
    <property type="match status" value="1"/>
</dbReference>
<evidence type="ECO:0000256" key="6">
    <source>
        <dbReference type="ARBA" id="ARBA00023098"/>
    </source>
</evidence>
<keyword evidence="3 8" id="KW-0444">Lipid biosynthesis</keyword>
<dbReference type="PANTHER" id="PTHR43159">
    <property type="entry name" value="ENOYL-[ACYL-CARRIER-PROTEIN] REDUCTASE"/>
    <property type="match status" value="1"/>
</dbReference>
<evidence type="ECO:0000256" key="10">
    <source>
        <dbReference type="PIRSR" id="PIRSR000094-3"/>
    </source>
</evidence>
<feature type="binding site" evidence="10">
    <location>
        <position position="13"/>
    </location>
    <ligand>
        <name>NAD(+)</name>
        <dbReference type="ChEBI" id="CHEBI:57540"/>
    </ligand>
</feature>
<keyword evidence="8 10" id="KW-0520">NAD</keyword>